<dbReference type="EMBL" id="CAXKWB010046326">
    <property type="protein sequence ID" value="CAL4163596.1"/>
    <property type="molecule type" value="Genomic_DNA"/>
</dbReference>
<comment type="caution">
    <text evidence="1">The sequence shown here is derived from an EMBL/GenBank/DDBJ whole genome shotgun (WGS) entry which is preliminary data.</text>
</comment>
<evidence type="ECO:0008006" key="3">
    <source>
        <dbReference type="Google" id="ProtNLM"/>
    </source>
</evidence>
<keyword evidence="2" id="KW-1185">Reference proteome</keyword>
<organism evidence="1 2">
    <name type="scientific">Meganyctiphanes norvegica</name>
    <name type="common">Northern krill</name>
    <name type="synonym">Thysanopoda norvegica</name>
    <dbReference type="NCBI Taxonomy" id="48144"/>
    <lineage>
        <taxon>Eukaryota</taxon>
        <taxon>Metazoa</taxon>
        <taxon>Ecdysozoa</taxon>
        <taxon>Arthropoda</taxon>
        <taxon>Crustacea</taxon>
        <taxon>Multicrustacea</taxon>
        <taxon>Malacostraca</taxon>
        <taxon>Eumalacostraca</taxon>
        <taxon>Eucarida</taxon>
        <taxon>Euphausiacea</taxon>
        <taxon>Euphausiidae</taxon>
        <taxon>Meganyctiphanes</taxon>
    </lineage>
</organism>
<accession>A0AAV2S938</accession>
<dbReference type="Gene3D" id="1.25.40.20">
    <property type="entry name" value="Ankyrin repeat-containing domain"/>
    <property type="match status" value="1"/>
</dbReference>
<name>A0AAV2S938_MEGNR</name>
<dbReference type="SUPFAM" id="SSF48403">
    <property type="entry name" value="Ankyrin repeat"/>
    <property type="match status" value="1"/>
</dbReference>
<dbReference type="Gene3D" id="3.30.460.90">
    <property type="match status" value="1"/>
</dbReference>
<reference evidence="1 2" key="1">
    <citation type="submission" date="2024-05" db="EMBL/GenBank/DDBJ databases">
        <authorList>
            <person name="Wallberg A."/>
        </authorList>
    </citation>
    <scope>NUCLEOTIDE SEQUENCE [LARGE SCALE GENOMIC DNA]</scope>
</reference>
<protein>
    <recommendedName>
        <fullName evidence="3">ANK_REP_REGION domain-containing protein</fullName>
    </recommendedName>
</protein>
<dbReference type="AlphaFoldDB" id="A0AAV2S938"/>
<dbReference type="InterPro" id="IPR036770">
    <property type="entry name" value="Ankyrin_rpt-contain_sf"/>
</dbReference>
<dbReference type="Proteomes" id="UP001497623">
    <property type="component" value="Unassembled WGS sequence"/>
</dbReference>
<evidence type="ECO:0000313" key="2">
    <source>
        <dbReference type="Proteomes" id="UP001497623"/>
    </source>
</evidence>
<evidence type="ECO:0000313" key="1">
    <source>
        <dbReference type="EMBL" id="CAL4163596.1"/>
    </source>
</evidence>
<proteinExistence type="predicted"/>
<gene>
    <name evidence="1" type="ORF">MNOR_LOCUS33019</name>
</gene>
<sequence length="691" mass="78969">MSARSDAEKEETKEIALVLVCLYATFTRRWDHYVCKWQLLHHYIVSIIQVKSKLQKHTFKSDPDKVSQNGDFIWVSLICQDLNQLNKGNHIPNDDTATGFLELLSCIEDLSNIIRINESKLNIIQSNKTCKYSNIYTNNVLLKSVKLATEKNYRTFLHLLFTIGEQSLDVQLNNLIRSLPLHHAAATGNFCAILYLSVTAKAYGNVLDRNNNTPAHLAYMNGYRYIGDYICKNVQNVKSMKNNAGQTPTNIREAFQEYEKLYNIVKEEEETDESVNLTEQIDGMSLTTRLLDHWLSKSKSMSFRKIMDNSIVNYSFGEAKLVQSLVIDFAKSIGNKIAEYNPLLKGTLVLVGSAGDNVRLNAPDESDCTWLLDWKNVRVILEDMSEEDQKFKHYKHSIRAESDDMEINRLLEGTNLLEEFYNQTLKAVSELLPNLDPRISLILPRVKRIGCGVCITLAWAGTTYPMLMVDMDLVPAIKASRPANFTHPPLTKNIVDPRLDAIVVVQTHIKSGEIRCSTTLEEQVVMQRLSTGQHLVFIIAKLLVSKLKTEKWASKLFRERFTFFSTKQFKLPAPTGFLLKSSFFQELENVPNPDDWEENCIVDRLKGIFFSMCKKDDKDKLHSGLIPSYFSSTIQPPAAGFMAPAICKFILDNEKELRKMEDSTSDRNEAEELQQLAVMWNMALNKYYNID</sequence>